<dbReference type="AlphaFoldDB" id="A0A1A9B9U6"/>
<dbReference type="RefSeq" id="WP_176710479.1">
    <property type="nucleotide sequence ID" value="NZ_FLRH01000003.1"/>
</dbReference>
<name>A0A1A9B9U6_9ACTN</name>
<reference evidence="2" key="1">
    <citation type="submission" date="2016-06" db="EMBL/GenBank/DDBJ databases">
        <authorList>
            <person name="Varghese N."/>
            <person name="Submissions Spin"/>
        </authorList>
    </citation>
    <scope>NUCLEOTIDE SEQUENCE [LARGE SCALE GENOMIC DNA]</scope>
    <source>
        <strain evidence="2">DSM 45794</strain>
    </source>
</reference>
<sequence length="53" mass="5997">MTFEAVMEQQALRLADLARRVAEVDQWIEVLLDWIEAAAHDLSLATVTDDRAV</sequence>
<gene>
    <name evidence="1" type="ORF">GA0070622_2855</name>
</gene>
<evidence type="ECO:0000313" key="1">
    <source>
        <dbReference type="EMBL" id="SBT65841.1"/>
    </source>
</evidence>
<dbReference type="Proteomes" id="UP000199558">
    <property type="component" value="Unassembled WGS sequence"/>
</dbReference>
<accession>A0A1A9B9U6</accession>
<keyword evidence="2" id="KW-1185">Reference proteome</keyword>
<proteinExistence type="predicted"/>
<protein>
    <submittedName>
        <fullName evidence="1">Uncharacterized protein</fullName>
    </submittedName>
</protein>
<dbReference type="EMBL" id="FLRH01000003">
    <property type="protein sequence ID" value="SBT65841.1"/>
    <property type="molecule type" value="Genomic_DNA"/>
</dbReference>
<organism evidence="1 2">
    <name type="scientific">Micromonospora sediminicola</name>
    <dbReference type="NCBI Taxonomy" id="946078"/>
    <lineage>
        <taxon>Bacteria</taxon>
        <taxon>Bacillati</taxon>
        <taxon>Actinomycetota</taxon>
        <taxon>Actinomycetes</taxon>
        <taxon>Micromonosporales</taxon>
        <taxon>Micromonosporaceae</taxon>
        <taxon>Micromonospora</taxon>
    </lineage>
</organism>
<evidence type="ECO:0000313" key="2">
    <source>
        <dbReference type="Proteomes" id="UP000199558"/>
    </source>
</evidence>